<name>A0A0F9PPN3_9ZZZZ</name>
<protein>
    <submittedName>
        <fullName evidence="2">Uncharacterized protein</fullName>
    </submittedName>
</protein>
<proteinExistence type="predicted"/>
<keyword evidence="1" id="KW-0472">Membrane</keyword>
<reference evidence="2" key="1">
    <citation type="journal article" date="2015" name="Nature">
        <title>Complex archaea that bridge the gap between prokaryotes and eukaryotes.</title>
        <authorList>
            <person name="Spang A."/>
            <person name="Saw J.H."/>
            <person name="Jorgensen S.L."/>
            <person name="Zaremba-Niedzwiedzka K."/>
            <person name="Martijn J."/>
            <person name="Lind A.E."/>
            <person name="van Eijk R."/>
            <person name="Schleper C."/>
            <person name="Guy L."/>
            <person name="Ettema T.J."/>
        </authorList>
    </citation>
    <scope>NUCLEOTIDE SEQUENCE</scope>
</reference>
<keyword evidence="1" id="KW-1133">Transmembrane helix</keyword>
<evidence type="ECO:0000256" key="1">
    <source>
        <dbReference type="SAM" id="Phobius"/>
    </source>
</evidence>
<accession>A0A0F9PPN3</accession>
<dbReference type="AlphaFoldDB" id="A0A0F9PPN3"/>
<organism evidence="2">
    <name type="scientific">marine sediment metagenome</name>
    <dbReference type="NCBI Taxonomy" id="412755"/>
    <lineage>
        <taxon>unclassified sequences</taxon>
        <taxon>metagenomes</taxon>
        <taxon>ecological metagenomes</taxon>
    </lineage>
</organism>
<dbReference type="EMBL" id="LAZR01002711">
    <property type="protein sequence ID" value="KKN26532.1"/>
    <property type="molecule type" value="Genomic_DNA"/>
</dbReference>
<gene>
    <name evidence="2" type="ORF">LCGC14_0873590</name>
</gene>
<evidence type="ECO:0000313" key="2">
    <source>
        <dbReference type="EMBL" id="KKN26532.1"/>
    </source>
</evidence>
<comment type="caution">
    <text evidence="2">The sequence shown here is derived from an EMBL/GenBank/DDBJ whole genome shotgun (WGS) entry which is preliminary data.</text>
</comment>
<feature type="transmembrane region" description="Helical" evidence="1">
    <location>
        <begin position="99"/>
        <end position="117"/>
    </location>
</feature>
<sequence>MTDEHRRSSDPKIDLLLTNQQTHMSDYHADMKPGDTLRYVAKVDEMEVTNARILTILDGKQVFNASGESKRVGGMSRDVAEMKTAMNGGKLSMATRDKLLIIGANGLFALGVAWVVGSI</sequence>
<keyword evidence="1" id="KW-0812">Transmembrane</keyword>